<organism evidence="7 8">
    <name type="scientific">Anaeromyxobacter dehalogenans (strain ATCC BAA-258 / DSM 21875 / 2CP-1)</name>
    <dbReference type="NCBI Taxonomy" id="455488"/>
    <lineage>
        <taxon>Bacteria</taxon>
        <taxon>Pseudomonadati</taxon>
        <taxon>Myxococcota</taxon>
        <taxon>Myxococcia</taxon>
        <taxon>Myxococcales</taxon>
        <taxon>Cystobacterineae</taxon>
        <taxon>Anaeromyxobacteraceae</taxon>
        <taxon>Anaeromyxobacter</taxon>
    </lineage>
</organism>
<dbReference type="GO" id="GO:0008483">
    <property type="term" value="F:transaminase activity"/>
    <property type="evidence" value="ECO:0007669"/>
    <property type="project" value="UniProtKB-KW"/>
</dbReference>
<dbReference type="RefSeq" id="WP_012631905.1">
    <property type="nucleotide sequence ID" value="NC_011891.1"/>
</dbReference>
<sequence>MTDEPIPQGGKLSSFRQVPRTGVIYATSEATKLGFSMQDPEWCNLGQGQPETGPLSGAPDRVHSVAVSVDDQEYAPVAGLWELREEVAGLYNRLYRRGLPSQYKAENVSISGGGRTSLTRAAASLGRVNMGHFLPDYTAYEELLDLFRTFTPIPILLEGERGYAFTVDDLRREVTGRGLSALLLSNPCNPTGKLVQGEELARWVELARELECAMLMDEFYSHYVWTAPPGRLPVESAARYVEDVDRDPIVLFDGLTKNWRYPGWRVTWTVGPRKVIDAVASAGSFLDGGGSKPLQRAAIPLLAEEAVRQETEAIHRGFGEKRRHMLDALETMGVRIDRAPDGTFYVWGNLANLPAPLNDGMGFFREALRRKVIVVPGEFFDVNPGKRRARHVARFRSYVRFSFGPSLETLEKAFGRLAAMIQERSSSTASVG</sequence>
<evidence type="ECO:0000256" key="3">
    <source>
        <dbReference type="ARBA" id="ARBA00022576"/>
    </source>
</evidence>
<accession>B8JB44</accession>
<dbReference type="GO" id="GO:0030170">
    <property type="term" value="F:pyridoxal phosphate binding"/>
    <property type="evidence" value="ECO:0007669"/>
    <property type="project" value="InterPro"/>
</dbReference>
<evidence type="ECO:0000256" key="4">
    <source>
        <dbReference type="ARBA" id="ARBA00022679"/>
    </source>
</evidence>
<keyword evidence="8" id="KW-1185">Reference proteome</keyword>
<dbReference type="Pfam" id="PF00155">
    <property type="entry name" value="Aminotran_1_2"/>
    <property type="match status" value="1"/>
</dbReference>
<evidence type="ECO:0000313" key="8">
    <source>
        <dbReference type="Proteomes" id="UP000007089"/>
    </source>
</evidence>
<dbReference type="Proteomes" id="UP000007089">
    <property type="component" value="Chromosome"/>
</dbReference>
<dbReference type="KEGG" id="acp:A2cp1_0498"/>
<evidence type="ECO:0000256" key="2">
    <source>
        <dbReference type="ARBA" id="ARBA00007441"/>
    </source>
</evidence>
<dbReference type="AlphaFoldDB" id="B8JB44"/>
<dbReference type="EMBL" id="CP001359">
    <property type="protein sequence ID" value="ACL63855.1"/>
    <property type="molecule type" value="Genomic_DNA"/>
</dbReference>
<dbReference type="PANTHER" id="PTHR46383:SF1">
    <property type="entry name" value="ASPARTATE AMINOTRANSFERASE"/>
    <property type="match status" value="1"/>
</dbReference>
<dbReference type="CDD" id="cd00609">
    <property type="entry name" value="AAT_like"/>
    <property type="match status" value="1"/>
</dbReference>
<evidence type="ECO:0000313" key="7">
    <source>
        <dbReference type="EMBL" id="ACL63855.1"/>
    </source>
</evidence>
<keyword evidence="5" id="KW-0663">Pyridoxal phosphate</keyword>
<comment type="cofactor">
    <cofactor evidence="1">
        <name>pyridoxal 5'-phosphate</name>
        <dbReference type="ChEBI" id="CHEBI:597326"/>
    </cofactor>
</comment>
<evidence type="ECO:0000256" key="1">
    <source>
        <dbReference type="ARBA" id="ARBA00001933"/>
    </source>
</evidence>
<dbReference type="SUPFAM" id="SSF53383">
    <property type="entry name" value="PLP-dependent transferases"/>
    <property type="match status" value="1"/>
</dbReference>
<dbReference type="GO" id="GO:0006520">
    <property type="term" value="P:amino acid metabolic process"/>
    <property type="evidence" value="ECO:0007669"/>
    <property type="project" value="InterPro"/>
</dbReference>
<dbReference type="HOGENOM" id="CLU_034385_1_0_7"/>
<keyword evidence="3 7" id="KW-0032">Aminotransferase</keyword>
<reference evidence="7" key="1">
    <citation type="submission" date="2009-01" db="EMBL/GenBank/DDBJ databases">
        <title>Complete sequence of Anaeromyxobacter dehalogenans 2CP-1.</title>
        <authorList>
            <consortium name="US DOE Joint Genome Institute"/>
            <person name="Lucas S."/>
            <person name="Copeland A."/>
            <person name="Lapidus A."/>
            <person name="Glavina del Rio T."/>
            <person name="Dalin E."/>
            <person name="Tice H."/>
            <person name="Bruce D."/>
            <person name="Goodwin L."/>
            <person name="Pitluck S."/>
            <person name="Saunders E."/>
            <person name="Brettin T."/>
            <person name="Detter J.C."/>
            <person name="Han C."/>
            <person name="Larimer F."/>
            <person name="Land M."/>
            <person name="Hauser L."/>
            <person name="Kyrpides N."/>
            <person name="Ovchinnikova G."/>
            <person name="Beliaev A.S."/>
            <person name="Richardson P."/>
        </authorList>
    </citation>
    <scope>NUCLEOTIDE SEQUENCE</scope>
    <source>
        <strain evidence="7">2CP-1</strain>
    </source>
</reference>
<gene>
    <name evidence="7" type="ordered locus">A2cp1_0498</name>
</gene>
<comment type="similarity">
    <text evidence="2">Belongs to the class-I pyridoxal-phosphate-dependent aminotransferase family.</text>
</comment>
<dbReference type="PANTHER" id="PTHR46383">
    <property type="entry name" value="ASPARTATE AMINOTRANSFERASE"/>
    <property type="match status" value="1"/>
</dbReference>
<protein>
    <submittedName>
        <fullName evidence="7">Aminotransferase class I and II</fullName>
    </submittedName>
</protein>
<dbReference type="InterPro" id="IPR015424">
    <property type="entry name" value="PyrdxlP-dep_Trfase"/>
</dbReference>
<dbReference type="InterPro" id="IPR004839">
    <property type="entry name" value="Aminotransferase_I/II_large"/>
</dbReference>
<evidence type="ECO:0000259" key="6">
    <source>
        <dbReference type="Pfam" id="PF00155"/>
    </source>
</evidence>
<name>B8JB44_ANAD2</name>
<dbReference type="InterPro" id="IPR015421">
    <property type="entry name" value="PyrdxlP-dep_Trfase_major"/>
</dbReference>
<dbReference type="InterPro" id="IPR050596">
    <property type="entry name" value="AspAT/PAT-like"/>
</dbReference>
<keyword evidence="4" id="KW-0808">Transferase</keyword>
<feature type="domain" description="Aminotransferase class I/classII large" evidence="6">
    <location>
        <begin position="41"/>
        <end position="416"/>
    </location>
</feature>
<proteinExistence type="inferred from homology"/>
<dbReference type="Gene3D" id="3.40.640.10">
    <property type="entry name" value="Type I PLP-dependent aspartate aminotransferase-like (Major domain)"/>
    <property type="match status" value="1"/>
</dbReference>
<evidence type="ECO:0000256" key="5">
    <source>
        <dbReference type="ARBA" id="ARBA00022898"/>
    </source>
</evidence>